<dbReference type="eggNOG" id="COG4268">
    <property type="taxonomic scope" value="Bacteria"/>
</dbReference>
<dbReference type="Proteomes" id="UP000000851">
    <property type="component" value="Chromosome"/>
</dbReference>
<dbReference type="HOGENOM" id="CLU_2714974_0_0_11"/>
<accession>C7QAD2</accession>
<organism evidence="1 2">
    <name type="scientific">Catenulispora acidiphila (strain DSM 44928 / JCM 14897 / NBRC 102108 / NRRL B-24433 / ID139908)</name>
    <dbReference type="NCBI Taxonomy" id="479433"/>
    <lineage>
        <taxon>Bacteria</taxon>
        <taxon>Bacillati</taxon>
        <taxon>Actinomycetota</taxon>
        <taxon>Actinomycetes</taxon>
        <taxon>Catenulisporales</taxon>
        <taxon>Catenulisporaceae</taxon>
        <taxon>Catenulispora</taxon>
    </lineage>
</organism>
<keyword evidence="2" id="KW-1185">Reference proteome</keyword>
<gene>
    <name evidence="1" type="ordered locus">Caci_3525</name>
</gene>
<evidence type="ECO:0000313" key="2">
    <source>
        <dbReference type="Proteomes" id="UP000000851"/>
    </source>
</evidence>
<reference evidence="1 2" key="1">
    <citation type="journal article" date="2009" name="Stand. Genomic Sci.">
        <title>Complete genome sequence of Catenulispora acidiphila type strain (ID 139908).</title>
        <authorList>
            <person name="Copeland A."/>
            <person name="Lapidus A."/>
            <person name="Glavina Del Rio T."/>
            <person name="Nolan M."/>
            <person name="Lucas S."/>
            <person name="Chen F."/>
            <person name="Tice H."/>
            <person name="Cheng J.F."/>
            <person name="Bruce D."/>
            <person name="Goodwin L."/>
            <person name="Pitluck S."/>
            <person name="Mikhailova N."/>
            <person name="Pati A."/>
            <person name="Ivanova N."/>
            <person name="Mavromatis K."/>
            <person name="Chen A."/>
            <person name="Palaniappan K."/>
            <person name="Chain P."/>
            <person name="Land M."/>
            <person name="Hauser L."/>
            <person name="Chang Y.J."/>
            <person name="Jeffries C.D."/>
            <person name="Chertkov O."/>
            <person name="Brettin T."/>
            <person name="Detter J.C."/>
            <person name="Han C."/>
            <person name="Ali Z."/>
            <person name="Tindall B.J."/>
            <person name="Goker M."/>
            <person name="Bristow J."/>
            <person name="Eisen J.A."/>
            <person name="Markowitz V."/>
            <person name="Hugenholtz P."/>
            <person name="Kyrpides N.C."/>
            <person name="Klenk H.P."/>
        </authorList>
    </citation>
    <scope>NUCLEOTIDE SEQUENCE [LARGE SCALE GENOMIC DNA]</scope>
    <source>
        <strain evidence="2">DSM 44928 / JCM 14897 / NBRC 102108 / NRRL B-24433 / ID139908</strain>
    </source>
</reference>
<dbReference type="EMBL" id="CP001700">
    <property type="protein sequence ID" value="ACU72431.1"/>
    <property type="molecule type" value="Genomic_DNA"/>
</dbReference>
<dbReference type="OrthoDB" id="5148566at2"/>
<dbReference type="RefSeq" id="WP_015792160.1">
    <property type="nucleotide sequence ID" value="NC_013131.1"/>
</dbReference>
<dbReference type="AlphaFoldDB" id="C7QAD2"/>
<dbReference type="REBASE" id="21692">
    <property type="entry name" value="CacDMcrC2P"/>
</dbReference>
<protein>
    <submittedName>
        <fullName evidence="1">McrBC 5-methylcytosine restriction system component-like protein</fullName>
    </submittedName>
</protein>
<name>C7QAD2_CATAD</name>
<dbReference type="InParanoid" id="C7QAD2"/>
<dbReference type="STRING" id="479433.Caci_3525"/>
<evidence type="ECO:0000313" key="1">
    <source>
        <dbReference type="EMBL" id="ACU72431.1"/>
    </source>
</evidence>
<proteinExistence type="predicted"/>
<dbReference type="KEGG" id="cai:Caci_3525"/>
<sequence length="72" mass="7692">MGRLYQVMAYCTVLRLAHGHLVYAAGEPAIATHTVRAAGLAITAHALDLDQPPTRVEEQIAAIGEWIVNAIA</sequence>